<gene>
    <name evidence="2" type="ORF">KVT40_002345</name>
</gene>
<evidence type="ECO:0000256" key="1">
    <source>
        <dbReference type="SAM" id="MobiDB-lite"/>
    </source>
</evidence>
<feature type="compositionally biased region" description="Polar residues" evidence="1">
    <location>
        <begin position="142"/>
        <end position="151"/>
    </location>
</feature>
<sequence>MAPWTPEEERILLLTLAATGATDKDTFAKAAERIPGKTVGAARQYFDKIRKAFEAENSFTDDGEGKPAPKTGAKGGRKRKSDAVDEPGDDDETKAAPAKKGKTTAAKGKGGKKAAGKQAKAEEMVEASAEDEGADADEEMTNTETADTSAVETPGIKPKKGAAKKKAPAKSAKKVSEEDDGDAAGEYVEGEKKKTLVKSKRGTQVKQEEEDEDAAPDYVEEETKTTPKRKSSGKKVKEEGDEVDAAGDLKDTAEKEDATATVNDFGATKGAAAFDDADPLGGGPETPGKHQHDHTEDAGKIIVETTEEVETTFNANPDTPGKLGAEVEVEHTQWVEKMEKAVTPGAQNTDVAE</sequence>
<feature type="compositionally biased region" description="Basic and acidic residues" evidence="1">
    <location>
        <begin position="247"/>
        <end position="258"/>
    </location>
</feature>
<dbReference type="AlphaFoldDB" id="A0A8K0LAC3"/>
<feature type="compositionally biased region" description="Acidic residues" evidence="1">
    <location>
        <begin position="208"/>
        <end position="220"/>
    </location>
</feature>
<name>A0A8K0LAC3_9PEZI</name>
<feature type="compositionally biased region" description="Basic and acidic residues" evidence="1">
    <location>
        <begin position="287"/>
        <end position="298"/>
    </location>
</feature>
<proteinExistence type="predicted"/>
<feature type="compositionally biased region" description="Acidic residues" evidence="1">
    <location>
        <begin position="124"/>
        <end position="141"/>
    </location>
</feature>
<evidence type="ECO:0008006" key="4">
    <source>
        <dbReference type="Google" id="ProtNLM"/>
    </source>
</evidence>
<dbReference type="OrthoDB" id="10664962at2759"/>
<dbReference type="Proteomes" id="UP000809789">
    <property type="component" value="Unassembled WGS sequence"/>
</dbReference>
<feature type="region of interest" description="Disordered" evidence="1">
    <location>
        <begin position="56"/>
        <end position="298"/>
    </location>
</feature>
<dbReference type="EMBL" id="JAESVG020000002">
    <property type="protein sequence ID" value="KAG8630726.1"/>
    <property type="molecule type" value="Genomic_DNA"/>
</dbReference>
<evidence type="ECO:0000313" key="2">
    <source>
        <dbReference type="EMBL" id="KAG8630726.1"/>
    </source>
</evidence>
<keyword evidence="3" id="KW-1185">Reference proteome</keyword>
<accession>A0A8K0LAC3</accession>
<evidence type="ECO:0000313" key="3">
    <source>
        <dbReference type="Proteomes" id="UP000809789"/>
    </source>
</evidence>
<protein>
    <recommendedName>
        <fullName evidence="4">Myb-like domain-containing protein</fullName>
    </recommendedName>
</protein>
<reference evidence="2" key="1">
    <citation type="submission" date="2021-07" db="EMBL/GenBank/DDBJ databases">
        <title>Elsinoe batatas strain:CRI-CJ2 Genome sequencing and assembly.</title>
        <authorList>
            <person name="Huang L."/>
        </authorList>
    </citation>
    <scope>NUCLEOTIDE SEQUENCE</scope>
    <source>
        <strain evidence="2">CRI-CJ2</strain>
    </source>
</reference>
<feature type="compositionally biased region" description="Basic residues" evidence="1">
    <location>
        <begin position="157"/>
        <end position="173"/>
    </location>
</feature>
<comment type="caution">
    <text evidence="2">The sequence shown here is derived from an EMBL/GenBank/DDBJ whole genome shotgun (WGS) entry which is preliminary data.</text>
</comment>
<feature type="region of interest" description="Disordered" evidence="1">
    <location>
        <begin position="304"/>
        <end position="323"/>
    </location>
</feature>
<dbReference type="Gene3D" id="1.10.10.60">
    <property type="entry name" value="Homeodomain-like"/>
    <property type="match status" value="1"/>
</dbReference>
<organism evidence="2 3">
    <name type="scientific">Elsinoe batatas</name>
    <dbReference type="NCBI Taxonomy" id="2601811"/>
    <lineage>
        <taxon>Eukaryota</taxon>
        <taxon>Fungi</taxon>
        <taxon>Dikarya</taxon>
        <taxon>Ascomycota</taxon>
        <taxon>Pezizomycotina</taxon>
        <taxon>Dothideomycetes</taxon>
        <taxon>Dothideomycetidae</taxon>
        <taxon>Myriangiales</taxon>
        <taxon>Elsinoaceae</taxon>
        <taxon>Elsinoe</taxon>
    </lineage>
</organism>